<organism evidence="1 2">
    <name type="scientific">Chitinophaga filiformis</name>
    <name type="common">Myxococcus filiformis</name>
    <name type="synonym">Flexibacter filiformis</name>
    <dbReference type="NCBI Taxonomy" id="104663"/>
    <lineage>
        <taxon>Bacteria</taxon>
        <taxon>Pseudomonadati</taxon>
        <taxon>Bacteroidota</taxon>
        <taxon>Chitinophagia</taxon>
        <taxon>Chitinophagales</taxon>
        <taxon>Chitinophagaceae</taxon>
        <taxon>Chitinophaga</taxon>
    </lineage>
</organism>
<dbReference type="InterPro" id="IPR025316">
    <property type="entry name" value="DUF4221"/>
</dbReference>
<dbReference type="EMBL" id="CP095855">
    <property type="protein sequence ID" value="UPK68521.1"/>
    <property type="molecule type" value="Genomic_DNA"/>
</dbReference>
<sequence>MSGKSLFLLWAVFISLCACDTVKEKPWSNCNTAGTAIPLRISTNDTLQLYLDSLMVMGIATPIDYHAAANVLYAFDSYNRRLLQYPLGKKGLVYPDSIHPVNVKQKVSYMKFLAADSLVLYTYGSAKLSYYSLTHDTVYKSLDFVNRAAPRMKGNAAAWPYANAASPVFFLGNKIIGAGFLLGEREGEPVKSRTICTMIDLPGGNISHHLPYSKVYWQHNWGGSHMRTPYAAYNERTKQLLISLPVDHNIQLVDSNWQTKELYAGSRNSICITSMTLSKNDKQILDPELALGYYTSTPSYRNIIYDHYHDRYYRLLELPPADKLSITGKLKGKQASLIAFDKDFRYLGEAALPDALALDNFFMTPEGLYFLNANNKDQNIAQYVQCKIEL</sequence>
<protein>
    <submittedName>
        <fullName evidence="1">DUF4221 domain-containing protein</fullName>
    </submittedName>
</protein>
<accession>A0ABY4I1B8</accession>
<dbReference type="Pfam" id="PF13970">
    <property type="entry name" value="DUF4221"/>
    <property type="match status" value="1"/>
</dbReference>
<keyword evidence="2" id="KW-1185">Reference proteome</keyword>
<gene>
    <name evidence="1" type="ORF">MYF79_26550</name>
</gene>
<reference evidence="1 2" key="1">
    <citation type="submission" date="2022-04" db="EMBL/GenBank/DDBJ databases">
        <title>The arsenic-methylating capacity of Chitinophaga filiformis YT5 during chitin decomposition.</title>
        <authorList>
            <person name="Chen G."/>
            <person name="Liang Y."/>
        </authorList>
    </citation>
    <scope>NUCLEOTIDE SEQUENCE [LARGE SCALE GENOMIC DNA]</scope>
    <source>
        <strain evidence="1 2">YT5</strain>
    </source>
</reference>
<evidence type="ECO:0000313" key="2">
    <source>
        <dbReference type="Proteomes" id="UP000830198"/>
    </source>
</evidence>
<evidence type="ECO:0000313" key="1">
    <source>
        <dbReference type="EMBL" id="UPK68521.1"/>
    </source>
</evidence>
<dbReference type="PROSITE" id="PS51257">
    <property type="entry name" value="PROKAR_LIPOPROTEIN"/>
    <property type="match status" value="1"/>
</dbReference>
<dbReference type="RefSeq" id="WP_247810915.1">
    <property type="nucleotide sequence ID" value="NZ_CP095855.1"/>
</dbReference>
<name>A0ABY4I1B8_CHIFI</name>
<proteinExistence type="predicted"/>
<dbReference type="Proteomes" id="UP000830198">
    <property type="component" value="Chromosome"/>
</dbReference>